<keyword evidence="12" id="KW-1185">Reference proteome</keyword>
<comment type="subcellular location">
    <subcellularLocation>
        <location evidence="1">Membrane</location>
        <topology evidence="1">Multi-pass membrane protein</topology>
    </subcellularLocation>
</comment>
<evidence type="ECO:0000256" key="3">
    <source>
        <dbReference type="ARBA" id="ARBA00022989"/>
    </source>
</evidence>
<dbReference type="Pfam" id="PF00001">
    <property type="entry name" value="7tm_1"/>
    <property type="match status" value="1"/>
</dbReference>
<dbReference type="GO" id="GO:0004930">
    <property type="term" value="F:G protein-coupled receptor activity"/>
    <property type="evidence" value="ECO:0007669"/>
    <property type="project" value="UniProtKB-KW"/>
</dbReference>
<feature type="transmembrane region" description="Helical" evidence="9">
    <location>
        <begin position="108"/>
        <end position="129"/>
    </location>
</feature>
<evidence type="ECO:0000313" key="11">
    <source>
        <dbReference type="EMBL" id="KAL3870303.1"/>
    </source>
</evidence>
<comment type="caution">
    <text evidence="11">The sequence shown here is derived from an EMBL/GenBank/DDBJ whole genome shotgun (WGS) entry which is preliminary data.</text>
</comment>
<feature type="domain" description="G-protein coupled receptors family 1 profile" evidence="10">
    <location>
        <begin position="9"/>
        <end position="325"/>
    </location>
</feature>
<keyword evidence="4 8" id="KW-0297">G-protein coupled receptor</keyword>
<evidence type="ECO:0000256" key="8">
    <source>
        <dbReference type="RuleBase" id="RU000688"/>
    </source>
</evidence>
<keyword evidence="7 8" id="KW-0807">Transducer</keyword>
<evidence type="ECO:0000256" key="4">
    <source>
        <dbReference type="ARBA" id="ARBA00023040"/>
    </source>
</evidence>
<dbReference type="CDD" id="cd00637">
    <property type="entry name" value="7tm_classA_rhodopsin-like"/>
    <property type="match status" value="1"/>
</dbReference>
<protein>
    <recommendedName>
        <fullName evidence="10">G-protein coupled receptors family 1 profile domain-containing protein</fullName>
    </recommendedName>
</protein>
<feature type="transmembrane region" description="Helical" evidence="9">
    <location>
        <begin position="270"/>
        <end position="294"/>
    </location>
</feature>
<evidence type="ECO:0000259" key="10">
    <source>
        <dbReference type="PROSITE" id="PS50262"/>
    </source>
</evidence>
<dbReference type="GO" id="GO:0016020">
    <property type="term" value="C:membrane"/>
    <property type="evidence" value="ECO:0007669"/>
    <property type="project" value="UniProtKB-SubCell"/>
</dbReference>
<feature type="transmembrane region" description="Helical" evidence="9">
    <location>
        <begin position="306"/>
        <end position="328"/>
    </location>
</feature>
<organism evidence="11 12">
    <name type="scientific">Sinanodonta woodiana</name>
    <name type="common">Chinese pond mussel</name>
    <name type="synonym">Anodonta woodiana</name>
    <dbReference type="NCBI Taxonomy" id="1069815"/>
    <lineage>
        <taxon>Eukaryota</taxon>
        <taxon>Metazoa</taxon>
        <taxon>Spiralia</taxon>
        <taxon>Lophotrochozoa</taxon>
        <taxon>Mollusca</taxon>
        <taxon>Bivalvia</taxon>
        <taxon>Autobranchia</taxon>
        <taxon>Heteroconchia</taxon>
        <taxon>Palaeoheterodonta</taxon>
        <taxon>Unionida</taxon>
        <taxon>Unionoidea</taxon>
        <taxon>Unionidae</taxon>
        <taxon>Unioninae</taxon>
        <taxon>Sinanodonta</taxon>
    </lineage>
</organism>
<evidence type="ECO:0000256" key="7">
    <source>
        <dbReference type="ARBA" id="ARBA00023224"/>
    </source>
</evidence>
<evidence type="ECO:0000256" key="5">
    <source>
        <dbReference type="ARBA" id="ARBA00023136"/>
    </source>
</evidence>
<dbReference type="AlphaFoldDB" id="A0ABD3WAP9"/>
<dbReference type="InterPro" id="IPR000276">
    <property type="entry name" value="GPCR_Rhodpsn"/>
</dbReference>
<keyword evidence="3 9" id="KW-1133">Transmembrane helix</keyword>
<dbReference type="PROSITE" id="PS50262">
    <property type="entry name" value="G_PROTEIN_RECEP_F1_2"/>
    <property type="match status" value="1"/>
</dbReference>
<keyword evidence="6 8" id="KW-0675">Receptor</keyword>
<comment type="similarity">
    <text evidence="8">Belongs to the G-protein coupled receptor 1 family.</text>
</comment>
<gene>
    <name evidence="11" type="ORF">ACJMK2_038379</name>
</gene>
<dbReference type="PANTHER" id="PTHR24238">
    <property type="entry name" value="G-PROTEIN COUPLED RECEPTOR"/>
    <property type="match status" value="1"/>
</dbReference>
<dbReference type="PRINTS" id="PR00237">
    <property type="entry name" value="GPCRRHODOPSN"/>
</dbReference>
<dbReference type="Gene3D" id="1.20.1070.10">
    <property type="entry name" value="Rhodopsin 7-helix transmembrane proteins"/>
    <property type="match status" value="1"/>
</dbReference>
<evidence type="ECO:0000256" key="9">
    <source>
        <dbReference type="SAM" id="Phobius"/>
    </source>
</evidence>
<feature type="transmembrane region" description="Helical" evidence="9">
    <location>
        <begin position="169"/>
        <end position="191"/>
    </location>
</feature>
<evidence type="ECO:0000313" key="12">
    <source>
        <dbReference type="Proteomes" id="UP001634394"/>
    </source>
</evidence>
<accession>A0ABD3WAP9</accession>
<dbReference type="SUPFAM" id="SSF81321">
    <property type="entry name" value="Family A G protein-coupled receptor-like"/>
    <property type="match status" value="1"/>
</dbReference>
<dbReference type="PROSITE" id="PS00237">
    <property type="entry name" value="G_PROTEIN_RECEP_F1_1"/>
    <property type="match status" value="1"/>
</dbReference>
<dbReference type="EMBL" id="JBJQND010000007">
    <property type="protein sequence ID" value="KAL3870303.1"/>
    <property type="molecule type" value="Genomic_DNA"/>
</dbReference>
<dbReference type="PANTHER" id="PTHR24238:SF47">
    <property type="entry name" value="ECDYSTEROIDS_DOPAMINE RECEPTOR-RELATED"/>
    <property type="match status" value="1"/>
</dbReference>
<evidence type="ECO:0000256" key="1">
    <source>
        <dbReference type="ARBA" id="ARBA00004141"/>
    </source>
</evidence>
<feature type="transmembrane region" description="Helical" evidence="9">
    <location>
        <begin position="60"/>
        <end position="87"/>
    </location>
</feature>
<feature type="transmembrane region" description="Helical" evidence="9">
    <location>
        <begin position="28"/>
        <end position="48"/>
    </location>
</feature>
<evidence type="ECO:0000256" key="2">
    <source>
        <dbReference type="ARBA" id="ARBA00022692"/>
    </source>
</evidence>
<dbReference type="Proteomes" id="UP001634394">
    <property type="component" value="Unassembled WGS sequence"/>
</dbReference>
<dbReference type="InterPro" id="IPR017452">
    <property type="entry name" value="GPCR_Rhodpsn_7TM"/>
</dbReference>
<evidence type="ECO:0000256" key="6">
    <source>
        <dbReference type="ARBA" id="ARBA00023170"/>
    </source>
</evidence>
<keyword evidence="5 9" id="KW-0472">Membrane</keyword>
<proteinExistence type="inferred from homology"/>
<name>A0ABD3WAP9_SINWO</name>
<keyword evidence="2 8" id="KW-0812">Transmembrane</keyword>
<sequence length="346" mass="40234">MYALAGVVGNTVVLIVFSRSREYMNTNFKVYALFHGVIDLVTCVTVIPGEIFRLRHYFDYIYGTLCKFTCFMNIFGAAAAAFILMLISMERFHRVNRPLNTQISPRMCARICWICIIFAILLASPAAFFCGIENKTITNINAGNTTAHFCVVEDKFKQTVWLVVYKQSLFILTGIFLVLSILIYVSIWRTVHAATNIRMAQGSFKIRGKRTDQLFNSEKKTIKGKTADEDFERTLTEEEQKMSKSCIISQSRSLQRTYSDRMGPFPYKTLIWFILTVMFISTRILYCALSLVQYDILSFPHPLLTLIYFFYRLYFINSVINPFVYAILDSRFRCSFRRIFREMICF</sequence>
<reference evidence="11 12" key="1">
    <citation type="submission" date="2024-11" db="EMBL/GenBank/DDBJ databases">
        <title>Chromosome-level genome assembly of the freshwater bivalve Anodonta woodiana.</title>
        <authorList>
            <person name="Chen X."/>
        </authorList>
    </citation>
    <scope>NUCLEOTIDE SEQUENCE [LARGE SCALE GENOMIC DNA]</scope>
    <source>
        <strain evidence="11">MN2024</strain>
        <tissue evidence="11">Gills</tissue>
    </source>
</reference>